<proteinExistence type="predicted"/>
<evidence type="ECO:0000313" key="10">
    <source>
        <dbReference type="EMBL" id="CAE8653824.1"/>
    </source>
</evidence>
<dbReference type="Proteomes" id="UP000654075">
    <property type="component" value="Unassembled WGS sequence"/>
</dbReference>
<feature type="region of interest" description="Disordered" evidence="6">
    <location>
        <begin position="788"/>
        <end position="811"/>
    </location>
</feature>
<dbReference type="PROSITE" id="PS50198">
    <property type="entry name" value="PPIC_PPIASE_2"/>
    <property type="match status" value="1"/>
</dbReference>
<dbReference type="EC" id="5.2.1.8" evidence="2"/>
<dbReference type="OMA" id="CEMKRIA"/>
<dbReference type="InterPro" id="IPR001932">
    <property type="entry name" value="PPM-type_phosphatase-like_dom"/>
</dbReference>
<gene>
    <name evidence="9" type="ORF">PGLA1383_LOCUS48057</name>
    <name evidence="10" type="ORF">PGLA2088_LOCUS10645</name>
</gene>
<evidence type="ECO:0000256" key="4">
    <source>
        <dbReference type="ARBA" id="ARBA00023235"/>
    </source>
</evidence>
<dbReference type="Gene3D" id="3.60.40.10">
    <property type="entry name" value="PPM-type phosphatase domain"/>
    <property type="match status" value="1"/>
</dbReference>
<sequence length="940" mass="101195">MASSSTSHAGAGHPPEVEGREGGRQGGRGPAPGSAWVKFRATQVLGGSAAGVFSSIPPEILQKENSDQEKEAAEVEGSARRMGDLIWRAEGVPPPDFAVISDELGPSLRAELYIFTLKPSEPVLREVRIRGPRRRSVQEARKDGCEMKRIAFLTALNDNGTFEKVQACARELALVQWSPADLVGEDVEESAERRLPEFTTATQAEKFKEQQQSVSSLREWIYSKQEEQLERFQPSGPSWSLAGQAMAVPRLPGVWYVHERQREGGRPLPMLFFNASSGKYYRVPHGSAGTWTQTGTPHQPESHPITIVHSVLCQPSESGRKDDLAVALVDLPRTAQALKQPMPFIEKPASLFVLVDGLRSNTAAAEFCAKRFHSQILPKLSCRWDPLEDHELLAIINESLEALDHALLESSARYAGCSIALALLLGRRLIVGTLGSCRAVLSRRLTGPLQQAKGAAKPTQWQPRTLASGENGRTPQVAAAERRRLLSAKSPLDFEAARCLHAASASSEALASQPGDAERIILRVNRAAHPFAALGLTAVGTQGGVPVARQALADCEELLAPAKANPALRAAAEAASARVREAAAEVEAIMSMDMYVTQLLAELYYLIDEENGIPSPKRAAAMLGVQPGCGEAAAQAGIDRRYRALFSQLAAVSPDHARRSFRILDELADAASRPVASPAFWMPSGDRSTSVTRALGFRDMKRQRPLVGLELSTEILRLEDGAYCLMLVTDGARSVSEARLGEIASVHGGRPKAACLRIATEGAPGAPGEAVGTISIFLEVGEGAEGSSKASTEAAAKALQPDAKKRKVETVNPGGKRRVRVSSLLLKFEGVGVSDSLARRKAPPGRTQADAERELLQVLEALHAEPKEGEAKDLPHRFAAKCSELSDCKSATNKPHADLGWTNEGQFGKEFDAATFDLQVGCLSDIVITPRGAHIFYRLA</sequence>
<feature type="region of interest" description="Disordered" evidence="6">
    <location>
        <begin position="452"/>
        <end position="474"/>
    </location>
</feature>
<dbReference type="GO" id="GO:0005634">
    <property type="term" value="C:nucleus"/>
    <property type="evidence" value="ECO:0007669"/>
    <property type="project" value="TreeGrafter"/>
</dbReference>
<dbReference type="EMBL" id="CAJNNW010011995">
    <property type="protein sequence ID" value="CAE8653824.1"/>
    <property type="molecule type" value="Genomic_DNA"/>
</dbReference>
<evidence type="ECO:0000256" key="6">
    <source>
        <dbReference type="SAM" id="MobiDB-lite"/>
    </source>
</evidence>
<dbReference type="EMBL" id="CAJNNV010030299">
    <property type="protein sequence ID" value="CAE8632062.1"/>
    <property type="molecule type" value="Genomic_DNA"/>
</dbReference>
<organism evidence="10 11">
    <name type="scientific">Polarella glacialis</name>
    <name type="common">Dinoflagellate</name>
    <dbReference type="NCBI Taxonomy" id="89957"/>
    <lineage>
        <taxon>Eukaryota</taxon>
        <taxon>Sar</taxon>
        <taxon>Alveolata</taxon>
        <taxon>Dinophyceae</taxon>
        <taxon>Suessiales</taxon>
        <taxon>Suessiaceae</taxon>
        <taxon>Polarella</taxon>
    </lineage>
</organism>
<dbReference type="PANTHER" id="PTHR10657">
    <property type="entry name" value="PEPTIDYL-PROLYL CIS-TRANS ISOMERASE"/>
    <property type="match status" value="1"/>
</dbReference>
<reference evidence="10" key="1">
    <citation type="submission" date="2021-02" db="EMBL/GenBank/DDBJ databases">
        <authorList>
            <person name="Dougan E. K."/>
            <person name="Rhodes N."/>
            <person name="Thang M."/>
            <person name="Chan C."/>
        </authorList>
    </citation>
    <scope>NUCLEOTIDE SEQUENCE</scope>
</reference>
<dbReference type="GO" id="GO:0005829">
    <property type="term" value="C:cytosol"/>
    <property type="evidence" value="ECO:0007669"/>
    <property type="project" value="TreeGrafter"/>
</dbReference>
<keyword evidence="3 5" id="KW-0697">Rotamase</keyword>
<dbReference type="InterPro" id="IPR051370">
    <property type="entry name" value="PPIase_Pin1"/>
</dbReference>
<feature type="region of interest" description="Disordered" evidence="6">
    <location>
        <begin position="1"/>
        <end position="34"/>
    </location>
</feature>
<feature type="compositionally biased region" description="Low complexity" evidence="6">
    <location>
        <begin position="788"/>
        <end position="798"/>
    </location>
</feature>
<dbReference type="SUPFAM" id="SSF54534">
    <property type="entry name" value="FKBP-like"/>
    <property type="match status" value="1"/>
</dbReference>
<dbReference type="GO" id="GO:0003755">
    <property type="term" value="F:peptidyl-prolyl cis-trans isomerase activity"/>
    <property type="evidence" value="ECO:0007669"/>
    <property type="project" value="UniProtKB-KW"/>
</dbReference>
<evidence type="ECO:0000259" key="7">
    <source>
        <dbReference type="PROSITE" id="PS50198"/>
    </source>
</evidence>
<comment type="catalytic activity">
    <reaction evidence="1">
        <text>[protein]-peptidylproline (omega=180) = [protein]-peptidylproline (omega=0)</text>
        <dbReference type="Rhea" id="RHEA:16237"/>
        <dbReference type="Rhea" id="RHEA-COMP:10747"/>
        <dbReference type="Rhea" id="RHEA-COMP:10748"/>
        <dbReference type="ChEBI" id="CHEBI:83833"/>
        <dbReference type="ChEBI" id="CHEBI:83834"/>
        <dbReference type="EC" id="5.2.1.8"/>
    </reaction>
</comment>
<dbReference type="SUPFAM" id="SSF81606">
    <property type="entry name" value="PP2C-like"/>
    <property type="match status" value="1"/>
</dbReference>
<evidence type="ECO:0000256" key="5">
    <source>
        <dbReference type="PROSITE-ProRule" id="PRU00278"/>
    </source>
</evidence>
<comment type="caution">
    <text evidence="10">The sequence shown here is derived from an EMBL/GenBank/DDBJ whole genome shotgun (WGS) entry which is preliminary data.</text>
</comment>
<dbReference type="Proteomes" id="UP000626109">
    <property type="component" value="Unassembled WGS sequence"/>
</dbReference>
<dbReference type="PROSITE" id="PS51746">
    <property type="entry name" value="PPM_2"/>
    <property type="match status" value="1"/>
</dbReference>
<keyword evidence="12" id="KW-1185">Reference proteome</keyword>
<dbReference type="InterPro" id="IPR036457">
    <property type="entry name" value="PPM-type-like_dom_sf"/>
</dbReference>
<dbReference type="OrthoDB" id="417891at2759"/>
<feature type="compositionally biased region" description="Low complexity" evidence="6">
    <location>
        <begin position="1"/>
        <end position="14"/>
    </location>
</feature>
<dbReference type="Gene3D" id="3.10.50.40">
    <property type="match status" value="1"/>
</dbReference>
<name>A0A813IPW6_POLGL</name>
<evidence type="ECO:0000313" key="11">
    <source>
        <dbReference type="Proteomes" id="UP000626109"/>
    </source>
</evidence>
<dbReference type="InterPro" id="IPR046357">
    <property type="entry name" value="PPIase_dom_sf"/>
</dbReference>
<dbReference type="InterPro" id="IPR000297">
    <property type="entry name" value="PPIase_PpiC"/>
</dbReference>
<evidence type="ECO:0000313" key="9">
    <source>
        <dbReference type="EMBL" id="CAE8632062.1"/>
    </source>
</evidence>
<evidence type="ECO:0000256" key="2">
    <source>
        <dbReference type="ARBA" id="ARBA00013194"/>
    </source>
</evidence>
<evidence type="ECO:0000313" key="12">
    <source>
        <dbReference type="Proteomes" id="UP000654075"/>
    </source>
</evidence>
<accession>A0A813IPW6</accession>
<dbReference type="PANTHER" id="PTHR10657:SF4">
    <property type="entry name" value="PEPTIDYL-PROLYL CIS-TRANS ISOMERASE-RELATED"/>
    <property type="match status" value="1"/>
</dbReference>
<dbReference type="AlphaFoldDB" id="A0A813IPW6"/>
<feature type="domain" description="PpiC" evidence="7">
    <location>
        <begin position="816"/>
        <end position="940"/>
    </location>
</feature>
<keyword evidence="4 5" id="KW-0413">Isomerase</keyword>
<feature type="domain" description="PPM-type phosphatase" evidence="8">
    <location>
        <begin position="325"/>
        <end position="778"/>
    </location>
</feature>
<evidence type="ECO:0000259" key="8">
    <source>
        <dbReference type="PROSITE" id="PS51746"/>
    </source>
</evidence>
<dbReference type="Pfam" id="PF00639">
    <property type="entry name" value="Rotamase"/>
    <property type="match status" value="1"/>
</dbReference>
<evidence type="ECO:0000256" key="3">
    <source>
        <dbReference type="ARBA" id="ARBA00023110"/>
    </source>
</evidence>
<protein>
    <recommendedName>
        <fullName evidence="2">peptidylprolyl isomerase</fullName>
        <ecNumber evidence="2">5.2.1.8</ecNumber>
    </recommendedName>
</protein>
<evidence type="ECO:0000256" key="1">
    <source>
        <dbReference type="ARBA" id="ARBA00000971"/>
    </source>
</evidence>